<dbReference type="EMBL" id="FQVL01000003">
    <property type="protein sequence ID" value="SHE78930.1"/>
    <property type="molecule type" value="Genomic_DNA"/>
</dbReference>
<dbReference type="InterPro" id="IPR023827">
    <property type="entry name" value="Peptidase_S8_Asp-AS"/>
</dbReference>
<dbReference type="PROSITE" id="PS51892">
    <property type="entry name" value="SUBTILASE"/>
    <property type="match status" value="1"/>
</dbReference>
<dbReference type="PRINTS" id="PR00723">
    <property type="entry name" value="SUBTILISIN"/>
</dbReference>
<dbReference type="InterPro" id="IPR036852">
    <property type="entry name" value="Peptidase_S8/S53_dom_sf"/>
</dbReference>
<dbReference type="AlphaFoldDB" id="A0A1M4WCQ2"/>
<keyword evidence="3 6" id="KW-0378">Hydrolase</keyword>
<dbReference type="InterPro" id="IPR023828">
    <property type="entry name" value="Peptidase_S8_Ser-AS"/>
</dbReference>
<dbReference type="PROSITE" id="PS00138">
    <property type="entry name" value="SUBTILASE_SER"/>
    <property type="match status" value="1"/>
</dbReference>
<organism evidence="9 10">
    <name type="scientific">Seinonella peptonophila</name>
    <dbReference type="NCBI Taxonomy" id="112248"/>
    <lineage>
        <taxon>Bacteria</taxon>
        <taxon>Bacillati</taxon>
        <taxon>Bacillota</taxon>
        <taxon>Bacilli</taxon>
        <taxon>Bacillales</taxon>
        <taxon>Thermoactinomycetaceae</taxon>
        <taxon>Seinonella</taxon>
    </lineage>
</organism>
<feature type="active site" description="Charge relay system" evidence="5 6">
    <location>
        <position position="369"/>
    </location>
</feature>
<dbReference type="InterPro" id="IPR022398">
    <property type="entry name" value="Peptidase_S8_His-AS"/>
</dbReference>
<dbReference type="InterPro" id="IPR000209">
    <property type="entry name" value="Peptidase_S8/S53_dom"/>
</dbReference>
<evidence type="ECO:0000256" key="1">
    <source>
        <dbReference type="ARBA" id="ARBA00011073"/>
    </source>
</evidence>
<dbReference type="OrthoDB" id="9798386at2"/>
<dbReference type="CDD" id="cd07487">
    <property type="entry name" value="Peptidases_S8_1"/>
    <property type="match status" value="1"/>
</dbReference>
<keyword evidence="2 6" id="KW-0645">Protease</keyword>
<evidence type="ECO:0000313" key="9">
    <source>
        <dbReference type="EMBL" id="SHE78930.1"/>
    </source>
</evidence>
<dbReference type="STRING" id="112248.SAMN05444392_103153"/>
<dbReference type="RefSeq" id="WP_073154247.1">
    <property type="nucleotide sequence ID" value="NZ_FQVL01000003.1"/>
</dbReference>
<dbReference type="PROSITE" id="PS00137">
    <property type="entry name" value="SUBTILASE_HIS"/>
    <property type="match status" value="1"/>
</dbReference>
<dbReference type="PANTHER" id="PTHR43806">
    <property type="entry name" value="PEPTIDASE S8"/>
    <property type="match status" value="1"/>
</dbReference>
<dbReference type="Proteomes" id="UP000184476">
    <property type="component" value="Unassembled WGS sequence"/>
</dbReference>
<feature type="active site" description="Charge relay system" evidence="5 6">
    <location>
        <position position="177"/>
    </location>
</feature>
<keyword evidence="4 6" id="KW-0720">Serine protease</keyword>
<evidence type="ECO:0000256" key="2">
    <source>
        <dbReference type="ARBA" id="ARBA00022670"/>
    </source>
</evidence>
<protein>
    <submittedName>
        <fullName evidence="9">Serine protease AprX</fullName>
    </submittedName>
</protein>
<dbReference type="Gene3D" id="3.40.50.200">
    <property type="entry name" value="Peptidase S8/S53 domain"/>
    <property type="match status" value="1"/>
</dbReference>
<dbReference type="PROSITE" id="PS00136">
    <property type="entry name" value="SUBTILASE_ASP"/>
    <property type="match status" value="1"/>
</dbReference>
<evidence type="ECO:0000256" key="5">
    <source>
        <dbReference type="PIRSR" id="PIRSR615500-1"/>
    </source>
</evidence>
<sequence length="428" mass="47819">MTTSQLTHWIEINKKRLDPSLIKVLKRYLYLFQYAYTMTNTLSFSRYKIPVLIQWEKKNQPFSRWEHILYSLGIKYYDLFDHIRTCSLSLTVDQMIQLLSFRSVQKIYLDRRAQTCLHIATPTIQAPQVWQQQNQGEGVTIAILDTGIAPHSDLGSRLIAFQDFINGKEEPYDDNGHGTHCAGTAAGNGTLSQGKYCGVAPKAKLVGIKVLGKYGESNISDIIKGIYWCILNKKRYNIRVISLSLGSISEISYREDPLCLMAELAWQAGIVVVAAAGNAGPNLQTIMSPGNHPRIITVGASDDQRTIYPHDDQIASFSSRGPTLDGYNKPELFAPGTRIVSLRNPGSYLDLTMQENCVDENYFFLSGTSMATPITAGAVALILTKHPKLTPDQVKTLLLKSAFRLRQKSTAKPFLQINAWRAINAISK</sequence>
<comment type="similarity">
    <text evidence="1 6 7">Belongs to the peptidase S8 family.</text>
</comment>
<dbReference type="GO" id="GO:0004252">
    <property type="term" value="F:serine-type endopeptidase activity"/>
    <property type="evidence" value="ECO:0007669"/>
    <property type="project" value="UniProtKB-UniRule"/>
</dbReference>
<accession>A0A1M4WCQ2</accession>
<evidence type="ECO:0000256" key="4">
    <source>
        <dbReference type="ARBA" id="ARBA00022825"/>
    </source>
</evidence>
<name>A0A1M4WCQ2_9BACL</name>
<reference evidence="9 10" key="1">
    <citation type="submission" date="2016-11" db="EMBL/GenBank/DDBJ databases">
        <authorList>
            <person name="Jaros S."/>
            <person name="Januszkiewicz K."/>
            <person name="Wedrychowicz H."/>
        </authorList>
    </citation>
    <scope>NUCLEOTIDE SEQUENCE [LARGE SCALE GENOMIC DNA]</scope>
    <source>
        <strain evidence="9 10">DSM 44666</strain>
    </source>
</reference>
<feature type="active site" description="Charge relay system" evidence="5 6">
    <location>
        <position position="145"/>
    </location>
</feature>
<dbReference type="GO" id="GO:0006508">
    <property type="term" value="P:proteolysis"/>
    <property type="evidence" value="ECO:0007669"/>
    <property type="project" value="UniProtKB-KW"/>
</dbReference>
<dbReference type="InterPro" id="IPR050131">
    <property type="entry name" value="Peptidase_S8_subtilisin-like"/>
</dbReference>
<evidence type="ECO:0000256" key="6">
    <source>
        <dbReference type="PROSITE-ProRule" id="PRU01240"/>
    </source>
</evidence>
<evidence type="ECO:0000259" key="8">
    <source>
        <dbReference type="Pfam" id="PF00082"/>
    </source>
</evidence>
<evidence type="ECO:0000313" key="10">
    <source>
        <dbReference type="Proteomes" id="UP000184476"/>
    </source>
</evidence>
<proteinExistence type="inferred from homology"/>
<dbReference type="PANTHER" id="PTHR43806:SF65">
    <property type="entry name" value="SERINE PROTEASE APRX"/>
    <property type="match status" value="1"/>
</dbReference>
<dbReference type="SUPFAM" id="SSF52743">
    <property type="entry name" value="Subtilisin-like"/>
    <property type="match status" value="1"/>
</dbReference>
<gene>
    <name evidence="9" type="ORF">SAMN05444392_103153</name>
</gene>
<evidence type="ECO:0000256" key="7">
    <source>
        <dbReference type="RuleBase" id="RU003355"/>
    </source>
</evidence>
<feature type="domain" description="Peptidase S8/S53" evidence="8">
    <location>
        <begin position="136"/>
        <end position="402"/>
    </location>
</feature>
<dbReference type="InterPro" id="IPR015500">
    <property type="entry name" value="Peptidase_S8_subtilisin-rel"/>
</dbReference>
<keyword evidence="10" id="KW-1185">Reference proteome</keyword>
<evidence type="ECO:0000256" key="3">
    <source>
        <dbReference type="ARBA" id="ARBA00022801"/>
    </source>
</evidence>
<dbReference type="Pfam" id="PF00082">
    <property type="entry name" value="Peptidase_S8"/>
    <property type="match status" value="1"/>
</dbReference>